<keyword evidence="2" id="KW-0964">Secreted</keyword>
<organism evidence="4 5">
    <name type="scientific">Bifidobacterium apri</name>
    <dbReference type="NCBI Taxonomy" id="1769423"/>
    <lineage>
        <taxon>Bacteria</taxon>
        <taxon>Bacillati</taxon>
        <taxon>Actinomycetota</taxon>
        <taxon>Actinomycetes</taxon>
        <taxon>Bifidobacteriales</taxon>
        <taxon>Bifidobacteriaceae</taxon>
        <taxon>Bifidobacterium</taxon>
    </lineage>
</organism>
<dbReference type="GO" id="GO:0005509">
    <property type="term" value="F:calcium ion binding"/>
    <property type="evidence" value="ECO:0007669"/>
    <property type="project" value="InterPro"/>
</dbReference>
<evidence type="ECO:0000256" key="3">
    <source>
        <dbReference type="SAM" id="MobiDB-lite"/>
    </source>
</evidence>
<evidence type="ECO:0000256" key="2">
    <source>
        <dbReference type="ARBA" id="ARBA00022525"/>
    </source>
</evidence>
<sequence>ELAGYSGGFNFNGVETLSGGAGDDRLTGSWASDTLVGGLGDDALAGNSGDDTLIGGEGNDTLEGGYGNDSYIFNAGFGADKISDSEGSNSITFHDYQVRDLSAQRDGDNLNLAFTKTGDSVTVNDYYRGSSYSNFSYSFDDGTKLSNDDVASIMNGTYAYADVQQQTDQLAQQLAAPAADTTASDTSSTAVSESTVAQDATSQLWVDKQ</sequence>
<feature type="non-terminal residue" evidence="4">
    <location>
        <position position="1"/>
    </location>
</feature>
<comment type="subcellular location">
    <subcellularLocation>
        <location evidence="1">Secreted</location>
    </subcellularLocation>
</comment>
<evidence type="ECO:0000256" key="1">
    <source>
        <dbReference type="ARBA" id="ARBA00004613"/>
    </source>
</evidence>
<dbReference type="RefSeq" id="WP_338071671.1">
    <property type="nucleotide sequence ID" value="NZ_WBSO01000015.1"/>
</dbReference>
<reference evidence="4 5" key="1">
    <citation type="submission" date="2019-09" db="EMBL/GenBank/DDBJ databases">
        <title>Characterization of the phylogenetic diversity of two novel species belonging to the genus Bifidobacterium: Bifidobacterium cebidarum sp. nov. and Bifidobacterium leontopitheci sp. nov.</title>
        <authorList>
            <person name="Lugli G.A."/>
            <person name="Duranti S."/>
            <person name="Milani C."/>
            <person name="Turroni F."/>
            <person name="Ventura M."/>
        </authorList>
    </citation>
    <scope>NUCLEOTIDE SEQUENCE [LARGE SCALE GENOMIC DNA]</scope>
    <source>
        <strain evidence="4 5">DSM 100238</strain>
    </source>
</reference>
<name>A0A6A2VGG2_9BIFI</name>
<dbReference type="GO" id="GO:0005576">
    <property type="term" value="C:extracellular region"/>
    <property type="evidence" value="ECO:0007669"/>
    <property type="project" value="UniProtKB-SubCell"/>
</dbReference>
<gene>
    <name evidence="4" type="ORF">DSM100238_1585</name>
</gene>
<dbReference type="Pfam" id="PF00353">
    <property type="entry name" value="HemolysinCabind"/>
    <property type="match status" value="2"/>
</dbReference>
<feature type="compositionally biased region" description="Low complexity" evidence="3">
    <location>
        <begin position="178"/>
        <end position="198"/>
    </location>
</feature>
<dbReference type="InterPro" id="IPR001343">
    <property type="entry name" value="Hemolysn_Ca-bd"/>
</dbReference>
<dbReference type="InterPro" id="IPR050557">
    <property type="entry name" value="RTX_toxin/Mannuronan_C5-epim"/>
</dbReference>
<dbReference type="SUPFAM" id="SSF51120">
    <property type="entry name" value="beta-Roll"/>
    <property type="match status" value="1"/>
</dbReference>
<dbReference type="AlphaFoldDB" id="A0A6A2VGG2"/>
<dbReference type="Proteomes" id="UP000440041">
    <property type="component" value="Unassembled WGS sequence"/>
</dbReference>
<dbReference type="Gene3D" id="2.150.10.10">
    <property type="entry name" value="Serralysin-like metalloprotease, C-terminal"/>
    <property type="match status" value="1"/>
</dbReference>
<comment type="caution">
    <text evidence="4">The sequence shown here is derived from an EMBL/GenBank/DDBJ whole genome shotgun (WGS) entry which is preliminary data.</text>
</comment>
<proteinExistence type="predicted"/>
<dbReference type="InterPro" id="IPR011049">
    <property type="entry name" value="Serralysin-like_metalloprot_C"/>
</dbReference>
<dbReference type="InterPro" id="IPR018511">
    <property type="entry name" value="Hemolysin-typ_Ca-bd_CS"/>
</dbReference>
<feature type="compositionally biased region" description="Polar residues" evidence="3">
    <location>
        <begin position="199"/>
        <end position="209"/>
    </location>
</feature>
<dbReference type="PANTHER" id="PTHR38340">
    <property type="entry name" value="S-LAYER PROTEIN"/>
    <property type="match status" value="1"/>
</dbReference>
<dbReference type="EMBL" id="WBSO01000015">
    <property type="protein sequence ID" value="KAB8295349.1"/>
    <property type="molecule type" value="Genomic_DNA"/>
</dbReference>
<accession>A0A6A2VGG2</accession>
<dbReference type="PRINTS" id="PR00313">
    <property type="entry name" value="CABNDNGRPT"/>
</dbReference>
<evidence type="ECO:0000313" key="5">
    <source>
        <dbReference type="Proteomes" id="UP000440041"/>
    </source>
</evidence>
<feature type="region of interest" description="Disordered" evidence="3">
    <location>
        <begin position="178"/>
        <end position="209"/>
    </location>
</feature>
<dbReference type="PANTHER" id="PTHR38340:SF1">
    <property type="entry name" value="S-LAYER PROTEIN"/>
    <property type="match status" value="1"/>
</dbReference>
<protein>
    <submittedName>
        <fullName evidence="4">Hemolysin-type calcium binding protein</fullName>
    </submittedName>
</protein>
<keyword evidence="5" id="KW-1185">Reference proteome</keyword>
<dbReference type="PROSITE" id="PS00330">
    <property type="entry name" value="HEMOLYSIN_CALCIUM"/>
    <property type="match status" value="2"/>
</dbReference>
<evidence type="ECO:0000313" key="4">
    <source>
        <dbReference type="EMBL" id="KAB8295349.1"/>
    </source>
</evidence>